<dbReference type="RefSeq" id="WP_108948750.1">
    <property type="nucleotide sequence ID" value="NZ_CP022187.1"/>
</dbReference>
<feature type="domain" description="Peptidase M20 dimerisation" evidence="19">
    <location>
        <begin position="209"/>
        <end position="291"/>
    </location>
</feature>
<dbReference type="AlphaFoldDB" id="A0A2U8GN26"/>
<dbReference type="NCBIfam" id="TIGR01893">
    <property type="entry name" value="aa-his-dipept"/>
    <property type="match status" value="1"/>
</dbReference>
<proteinExistence type="inferred from homology"/>
<reference evidence="20 21" key="1">
    <citation type="submission" date="2017-06" db="EMBL/GenBank/DDBJ databases">
        <title>Azoarcus.</title>
        <authorList>
            <person name="Woo J.-H."/>
            <person name="Kim H.-S."/>
        </authorList>
    </citation>
    <scope>NUCLEOTIDE SEQUENCE [LARGE SCALE GENOMIC DNA]</scope>
    <source>
        <strain evidence="20 21">TSPY31</strain>
    </source>
</reference>
<evidence type="ECO:0000256" key="1">
    <source>
        <dbReference type="ARBA" id="ARBA00001941"/>
    </source>
</evidence>
<evidence type="ECO:0000256" key="17">
    <source>
        <dbReference type="ARBA" id="ARBA00077688"/>
    </source>
</evidence>
<dbReference type="Pfam" id="PF01546">
    <property type="entry name" value="Peptidase_M20"/>
    <property type="match status" value="1"/>
</dbReference>
<dbReference type="FunFam" id="3.40.630.10:FF:000015">
    <property type="entry name" value="Aminoacyl-histidine dipeptidase PepD"/>
    <property type="match status" value="1"/>
</dbReference>
<keyword evidence="7" id="KW-0224">Dipeptidase</keyword>
<sequence length="491" mass="51920">MDLSGLEPAAVWRHFSTLCRIPRPSRHERAIRDELAAWAQVRGLGAKVDETGNLILSKPATPGYENRPGVVLQGHLDMVCQKNAGSSHDFMHDSIRAELRDGWLVADDTTLGADNGIGVALALAALESDDVAHPALEVLLTLDEESGMSGAHGLKPDAVCGRLLINIDTEDWGEFYLGCAGGADVVVDAALEAAPVPAGHQALRIVVDGLRGGHSGVDIHLQRGNAIKLLLRVLQMLAAAGVDYRVATLEGGTARNALAREAQALIVLADGGAEALQAALARARDEIAEELGGVDDGFRLRLLPEPGVPSRVLSDEAGRRVLAALHVVAHGVRRMSQRVPGVVETSSNLGVLRVDAEHIHATLMVRSLLDAGTRELASEIVSLFSLAGMSAAVREPYPGWAPNPDSGLLTLFQTVYRREFGGDAAVKVIHAGLECGILTAIWPDMDMISFGPNIRGAHAPGERVEVASVAQAWRLLVAVLASIPPHPPSQA</sequence>
<dbReference type="KEGG" id="acom:CEW83_07245"/>
<keyword evidence="6" id="KW-0862">Zinc</keyword>
<comment type="similarity">
    <text evidence="13">Belongs to the peptidase M20C family.</text>
</comment>
<keyword evidence="5" id="KW-0378">Hydrolase</keyword>
<accession>A0A2U8GN26</accession>
<dbReference type="FunFam" id="3.40.630.10:FF:000018">
    <property type="entry name" value="Aminoacyl-histidine dipeptidase PepD"/>
    <property type="match status" value="1"/>
</dbReference>
<evidence type="ECO:0000256" key="13">
    <source>
        <dbReference type="ARBA" id="ARBA00061423"/>
    </source>
</evidence>
<dbReference type="PANTHER" id="PTHR43501:SF1">
    <property type="entry name" value="CYTOSOL NON-SPECIFIC DIPEPTIDASE"/>
    <property type="match status" value="1"/>
</dbReference>
<dbReference type="CDD" id="cd03890">
    <property type="entry name" value="M20_pepD"/>
    <property type="match status" value="1"/>
</dbReference>
<evidence type="ECO:0000256" key="6">
    <source>
        <dbReference type="ARBA" id="ARBA00022833"/>
    </source>
</evidence>
<evidence type="ECO:0000256" key="7">
    <source>
        <dbReference type="ARBA" id="ARBA00022997"/>
    </source>
</evidence>
<comment type="catalytic activity">
    <reaction evidence="10">
        <text>Hydrolysis of dipeptides, preferentially hydrophobic dipeptides including prolyl amino acids.</text>
        <dbReference type="EC" id="3.4.13.18"/>
    </reaction>
</comment>
<dbReference type="GO" id="GO:0070573">
    <property type="term" value="F:metallodipeptidase activity"/>
    <property type="evidence" value="ECO:0007669"/>
    <property type="project" value="TreeGrafter"/>
</dbReference>
<dbReference type="InterPro" id="IPR002933">
    <property type="entry name" value="Peptidase_M20"/>
</dbReference>
<evidence type="ECO:0000256" key="8">
    <source>
        <dbReference type="ARBA" id="ARBA00023049"/>
    </source>
</evidence>
<evidence type="ECO:0000313" key="21">
    <source>
        <dbReference type="Proteomes" id="UP000244930"/>
    </source>
</evidence>
<dbReference type="PRINTS" id="PR00934">
    <property type="entry name" value="XHISDIPTASE"/>
</dbReference>
<dbReference type="Proteomes" id="UP000244930">
    <property type="component" value="Chromosome"/>
</dbReference>
<organism evidence="20 21">
    <name type="scientific">Parazoarcus communis</name>
    <dbReference type="NCBI Taxonomy" id="41977"/>
    <lineage>
        <taxon>Bacteria</taxon>
        <taxon>Pseudomonadati</taxon>
        <taxon>Pseudomonadota</taxon>
        <taxon>Betaproteobacteria</taxon>
        <taxon>Rhodocyclales</taxon>
        <taxon>Zoogloeaceae</taxon>
        <taxon>Parazoarcus</taxon>
    </lineage>
</organism>
<dbReference type="PIRSF" id="PIRSF016599">
    <property type="entry name" value="Xaa-His_dipept"/>
    <property type="match status" value="1"/>
</dbReference>
<dbReference type="GO" id="GO:0046872">
    <property type="term" value="F:metal ion binding"/>
    <property type="evidence" value="ECO:0007669"/>
    <property type="project" value="UniProtKB-KW"/>
</dbReference>
<dbReference type="Pfam" id="PF07687">
    <property type="entry name" value="M20_dimer"/>
    <property type="match status" value="1"/>
</dbReference>
<evidence type="ECO:0000256" key="3">
    <source>
        <dbReference type="ARBA" id="ARBA00022670"/>
    </source>
</evidence>
<dbReference type="PANTHER" id="PTHR43501">
    <property type="entry name" value="CYTOSOL NON-SPECIFIC DIPEPTIDASE"/>
    <property type="match status" value="1"/>
</dbReference>
<keyword evidence="8" id="KW-0482">Metalloprotease</keyword>
<dbReference type="GO" id="GO:0006508">
    <property type="term" value="P:proteolysis"/>
    <property type="evidence" value="ECO:0007669"/>
    <property type="project" value="UniProtKB-KW"/>
</dbReference>
<evidence type="ECO:0000256" key="2">
    <source>
        <dbReference type="ARBA" id="ARBA00001947"/>
    </source>
</evidence>
<evidence type="ECO:0000256" key="5">
    <source>
        <dbReference type="ARBA" id="ARBA00022801"/>
    </source>
</evidence>
<keyword evidence="4" id="KW-0479">Metal-binding</keyword>
<evidence type="ECO:0000256" key="12">
    <source>
        <dbReference type="ARBA" id="ARBA00044252"/>
    </source>
</evidence>
<evidence type="ECO:0000256" key="11">
    <source>
        <dbReference type="ARBA" id="ARBA00038976"/>
    </source>
</evidence>
<comment type="cofactor">
    <cofactor evidence="1">
        <name>Co(2+)</name>
        <dbReference type="ChEBI" id="CHEBI:48828"/>
    </cofactor>
</comment>
<evidence type="ECO:0000313" key="20">
    <source>
        <dbReference type="EMBL" id="AWI75042.1"/>
    </source>
</evidence>
<name>A0A2U8GN26_9RHOO</name>
<dbReference type="SUPFAM" id="SSF53187">
    <property type="entry name" value="Zn-dependent exopeptidases"/>
    <property type="match status" value="1"/>
</dbReference>
<keyword evidence="21" id="KW-1185">Reference proteome</keyword>
<gene>
    <name evidence="20" type="ORF">CEW83_07245</name>
</gene>
<evidence type="ECO:0000256" key="9">
    <source>
        <dbReference type="ARBA" id="ARBA00023285"/>
    </source>
</evidence>
<evidence type="ECO:0000256" key="15">
    <source>
        <dbReference type="ARBA" id="ARBA00075285"/>
    </source>
</evidence>
<comment type="cofactor">
    <cofactor evidence="2">
        <name>Zn(2+)</name>
        <dbReference type="ChEBI" id="CHEBI:29105"/>
    </cofactor>
</comment>
<evidence type="ECO:0000256" key="16">
    <source>
        <dbReference type="ARBA" id="ARBA00076004"/>
    </source>
</evidence>
<evidence type="ECO:0000256" key="10">
    <source>
        <dbReference type="ARBA" id="ARBA00036421"/>
    </source>
</evidence>
<protein>
    <recommendedName>
        <fullName evidence="14">Cytosol non-specific dipeptidase</fullName>
        <ecNumber evidence="11">3.4.13.18</ecNumber>
    </recommendedName>
    <alternativeName>
        <fullName evidence="17">Aminoacyl-histidine dipeptidase</fullName>
    </alternativeName>
    <alternativeName>
        <fullName evidence="16">Beta-alanyl-histidine dipeptidase</fullName>
    </alternativeName>
    <alternativeName>
        <fullName evidence="15">Carnosinase</fullName>
    </alternativeName>
    <alternativeName>
        <fullName evidence="12">Peptidase D</fullName>
    </alternativeName>
    <alternativeName>
        <fullName evidence="18">Xaa-His dipeptidase</fullName>
    </alternativeName>
</protein>
<evidence type="ECO:0000259" key="19">
    <source>
        <dbReference type="Pfam" id="PF07687"/>
    </source>
</evidence>
<dbReference type="EMBL" id="CP022187">
    <property type="protein sequence ID" value="AWI75042.1"/>
    <property type="molecule type" value="Genomic_DNA"/>
</dbReference>
<evidence type="ECO:0000256" key="4">
    <source>
        <dbReference type="ARBA" id="ARBA00022723"/>
    </source>
</evidence>
<dbReference type="InterPro" id="IPR001160">
    <property type="entry name" value="Peptidase_M20C"/>
</dbReference>
<evidence type="ECO:0000256" key="18">
    <source>
        <dbReference type="ARBA" id="ARBA00078074"/>
    </source>
</evidence>
<keyword evidence="3" id="KW-0645">Protease</keyword>
<dbReference type="InterPro" id="IPR011650">
    <property type="entry name" value="Peptidase_M20_dimer"/>
</dbReference>
<dbReference type="GO" id="GO:0005829">
    <property type="term" value="C:cytosol"/>
    <property type="evidence" value="ECO:0007669"/>
    <property type="project" value="TreeGrafter"/>
</dbReference>
<keyword evidence="9" id="KW-0170">Cobalt</keyword>
<dbReference type="EC" id="3.4.13.18" evidence="11"/>
<evidence type="ECO:0000256" key="14">
    <source>
        <dbReference type="ARBA" id="ARBA00071271"/>
    </source>
</evidence>
<dbReference type="Gene3D" id="3.40.630.10">
    <property type="entry name" value="Zn peptidases"/>
    <property type="match status" value="2"/>
</dbReference>